<name>A0A4Y7XEZ9_9GAMM</name>
<keyword evidence="5" id="KW-1185">Reference proteome</keyword>
<keyword evidence="2" id="KW-0012">Acyltransferase</keyword>
<comment type="caution">
    <text evidence="4">The sequence shown here is derived from an EMBL/GenBank/DDBJ whole genome shotgun (WGS) entry which is preliminary data.</text>
</comment>
<gene>
    <name evidence="4" type="ORF">E2B99_02695</name>
</gene>
<organism evidence="4 5">
    <name type="scientific">Alkanindiges illinoisensis</name>
    <dbReference type="NCBI Taxonomy" id="197183"/>
    <lineage>
        <taxon>Bacteria</taxon>
        <taxon>Pseudomonadati</taxon>
        <taxon>Pseudomonadota</taxon>
        <taxon>Gammaproteobacteria</taxon>
        <taxon>Moraxellales</taxon>
        <taxon>Moraxellaceae</taxon>
        <taxon>Alkanindiges</taxon>
    </lineage>
</organism>
<sequence>MSISLDSAFTLVRCQFEPHGQAILAIFNHAILHTLSLYEYQPRSLHDIRLWFDFKAKAGFPVLGLVNDQGQLLGFASYGPFRPQAAFVHTIEHSIYMRPDQQGKGLGNILLQAIIDEASRQQFHSMVAAIDSTNTASIALHQKFGFQHTGTIHQAAYKFEHWLDLVFYQLLLPSAELAT</sequence>
<dbReference type="RefSeq" id="WP_134243444.1">
    <property type="nucleotide sequence ID" value="NZ_SNTY01000010.1"/>
</dbReference>
<reference evidence="4 5" key="1">
    <citation type="submission" date="2019-03" db="EMBL/GenBank/DDBJ databases">
        <title>Alkanindiges illinoisensis: a potential pathogenic isolated from ascites of a gastric cancer patient with abdominal metastasis.</title>
        <authorList>
            <person name="Hu X."/>
            <person name="Yang B."/>
            <person name="Yan X."/>
            <person name="Lin L."/>
            <person name="Zhao H."/>
            <person name="Zhou F."/>
            <person name="Su B."/>
            <person name="Chen J."/>
            <person name="Rui Y."/>
            <person name="Wang Q."/>
            <person name="Zheng L."/>
        </authorList>
    </citation>
    <scope>NUCLEOTIDE SEQUENCE [LARGE SCALE GENOMIC DNA]</scope>
    <source>
        <strain evidence="4 5">NFYY 23406</strain>
    </source>
</reference>
<dbReference type="InterPro" id="IPR000182">
    <property type="entry name" value="GNAT_dom"/>
</dbReference>
<dbReference type="Proteomes" id="UP000297834">
    <property type="component" value="Unassembled WGS sequence"/>
</dbReference>
<dbReference type="PANTHER" id="PTHR43072">
    <property type="entry name" value="N-ACETYLTRANSFERASE"/>
    <property type="match status" value="1"/>
</dbReference>
<evidence type="ECO:0000256" key="1">
    <source>
        <dbReference type="ARBA" id="ARBA00022679"/>
    </source>
</evidence>
<evidence type="ECO:0000313" key="5">
    <source>
        <dbReference type="Proteomes" id="UP000297834"/>
    </source>
</evidence>
<proteinExistence type="predicted"/>
<feature type="domain" description="N-acetyltransferase" evidence="3">
    <location>
        <begin position="22"/>
        <end position="173"/>
    </location>
</feature>
<dbReference type="InterPro" id="IPR016181">
    <property type="entry name" value="Acyl_CoA_acyltransferase"/>
</dbReference>
<keyword evidence="1 4" id="KW-0808">Transferase</keyword>
<dbReference type="CDD" id="cd04301">
    <property type="entry name" value="NAT_SF"/>
    <property type="match status" value="1"/>
</dbReference>
<dbReference type="Gene3D" id="3.40.630.30">
    <property type="match status" value="1"/>
</dbReference>
<evidence type="ECO:0000256" key="2">
    <source>
        <dbReference type="ARBA" id="ARBA00023315"/>
    </source>
</evidence>
<dbReference type="EMBL" id="SNTY01000010">
    <property type="protein sequence ID" value="TEU30263.1"/>
    <property type="molecule type" value="Genomic_DNA"/>
</dbReference>
<dbReference type="AlphaFoldDB" id="A0A4Y7XEZ9"/>
<evidence type="ECO:0000313" key="4">
    <source>
        <dbReference type="EMBL" id="TEU30263.1"/>
    </source>
</evidence>
<dbReference type="PROSITE" id="PS51186">
    <property type="entry name" value="GNAT"/>
    <property type="match status" value="1"/>
</dbReference>
<dbReference type="GO" id="GO:0016747">
    <property type="term" value="F:acyltransferase activity, transferring groups other than amino-acyl groups"/>
    <property type="evidence" value="ECO:0007669"/>
    <property type="project" value="InterPro"/>
</dbReference>
<dbReference type="PANTHER" id="PTHR43072:SF23">
    <property type="entry name" value="UPF0039 PROTEIN C11D3.02C"/>
    <property type="match status" value="1"/>
</dbReference>
<protein>
    <submittedName>
        <fullName evidence="4">N-acetyltransferase family protein</fullName>
    </submittedName>
</protein>
<evidence type="ECO:0000259" key="3">
    <source>
        <dbReference type="PROSITE" id="PS51186"/>
    </source>
</evidence>
<accession>A0A4Y7XEZ9</accession>
<dbReference type="SUPFAM" id="SSF55729">
    <property type="entry name" value="Acyl-CoA N-acyltransferases (Nat)"/>
    <property type="match status" value="1"/>
</dbReference>
<dbReference type="Pfam" id="PF00583">
    <property type="entry name" value="Acetyltransf_1"/>
    <property type="match status" value="1"/>
</dbReference>
<dbReference type="STRING" id="1120977.GCA_000619845_02788"/>
<dbReference type="OrthoDB" id="5459937at2"/>